<dbReference type="AlphaFoldDB" id="A0A1D8S4M3"/>
<evidence type="ECO:0000313" key="1">
    <source>
        <dbReference type="EMBL" id="AOW80297.1"/>
    </source>
</evidence>
<dbReference type="Gene3D" id="1.10.10.10">
    <property type="entry name" value="Winged helix-like DNA-binding domain superfamily/Winged helix DNA-binding domain"/>
    <property type="match status" value="1"/>
</dbReference>
<dbReference type="InterPro" id="IPR036388">
    <property type="entry name" value="WH-like_DNA-bd_sf"/>
</dbReference>
<sequence length="88" mass="10014">METEPCLNDLPPSAKLVYTVLEYDAPLTQKALVEETNLSARTVRYALDRLDECNYITEDVYLRDARQSLYRLNTTAEEQTGESTPEPA</sequence>
<reference evidence="1 2" key="1">
    <citation type="submission" date="2016-06" db="EMBL/GenBank/DDBJ databases">
        <title>Discovery of anaerobic lithoheterotrophic haloarchaeon capable of sulfur respiration by hydrogen and formate.</title>
        <authorList>
            <person name="Sorokin D.Y."/>
            <person name="Kublanov I.V."/>
            <person name="Roman P."/>
            <person name="Sinninghe Damste J.S."/>
            <person name="Golyshin P.N."/>
            <person name="Rojo D."/>
            <person name="Ciordia S."/>
            <person name="Mena Md.C."/>
            <person name="Ferrer M."/>
            <person name="Smedile F."/>
            <person name="Messina E."/>
            <person name="La Cono V."/>
            <person name="Yakimov M.M."/>
        </authorList>
    </citation>
    <scope>NUCLEOTIDE SEQUENCE [LARGE SCALE GENOMIC DNA]</scope>
    <source>
        <strain evidence="1 2">HTSR1</strain>
    </source>
</reference>
<dbReference type="EMBL" id="CP016070">
    <property type="protein sequence ID" value="AOW80297.1"/>
    <property type="molecule type" value="Genomic_DNA"/>
</dbReference>
<proteinExistence type="predicted"/>
<dbReference type="STRING" id="1873524.HSR6_1152"/>
<dbReference type="KEGG" id="halh:HTSR_1117"/>
<dbReference type="PATRIC" id="fig|1855411.3.peg.1116"/>
<dbReference type="InterPro" id="IPR036390">
    <property type="entry name" value="WH_DNA-bd_sf"/>
</dbReference>
<accession>A0A1D8S4M3</accession>
<protein>
    <recommendedName>
        <fullName evidence="3">ArsR family transcriptional regulator</fullName>
    </recommendedName>
</protein>
<dbReference type="SUPFAM" id="SSF46785">
    <property type="entry name" value="Winged helix' DNA-binding domain"/>
    <property type="match status" value="1"/>
</dbReference>
<dbReference type="Pfam" id="PF13412">
    <property type="entry name" value="HTH_24"/>
    <property type="match status" value="1"/>
</dbReference>
<name>A0A1D8S4M3_9EURY</name>
<evidence type="ECO:0000313" key="2">
    <source>
        <dbReference type="Proteomes" id="UP000185608"/>
    </source>
</evidence>
<dbReference type="RefSeq" id="WP_070364996.1">
    <property type="nucleotide sequence ID" value="NZ_CP016070.1"/>
</dbReference>
<dbReference type="Proteomes" id="UP000185608">
    <property type="component" value="Chromosome"/>
</dbReference>
<evidence type="ECO:0008006" key="3">
    <source>
        <dbReference type="Google" id="ProtNLM"/>
    </source>
</evidence>
<gene>
    <name evidence="1" type="ORF">HTSR_1117</name>
</gene>
<organism evidence="1 2">
    <name type="scientific">Halodesulfurarchaeum formicicum</name>
    <dbReference type="NCBI Taxonomy" id="1873524"/>
    <lineage>
        <taxon>Archaea</taxon>
        <taxon>Methanobacteriati</taxon>
        <taxon>Methanobacteriota</taxon>
        <taxon>Stenosarchaea group</taxon>
        <taxon>Halobacteria</taxon>
        <taxon>Halobacteriales</taxon>
        <taxon>Halobacteriaceae</taxon>
        <taxon>Halodesulfurarchaeum</taxon>
    </lineage>
</organism>
<dbReference type="GeneID" id="29829113"/>